<dbReference type="Proteomes" id="UP000078263">
    <property type="component" value="Chromosome"/>
</dbReference>
<organism evidence="2 3">
    <name type="scientific">Erythrobacter neustonensis</name>
    <dbReference type="NCBI Taxonomy" id="1112"/>
    <lineage>
        <taxon>Bacteria</taxon>
        <taxon>Pseudomonadati</taxon>
        <taxon>Pseudomonadota</taxon>
        <taxon>Alphaproteobacteria</taxon>
        <taxon>Sphingomonadales</taxon>
        <taxon>Erythrobacteraceae</taxon>
        <taxon>Erythrobacter/Porphyrobacter group</taxon>
        <taxon>Erythrobacter</taxon>
    </lineage>
</organism>
<name>A0A192D0D0_9SPHN</name>
<evidence type="ECO:0000313" key="2">
    <source>
        <dbReference type="EMBL" id="ANK11963.1"/>
    </source>
</evidence>
<gene>
    <name evidence="2" type="ORF">A9D12_02345</name>
</gene>
<protein>
    <submittedName>
        <fullName evidence="2">Uncharacterized protein</fullName>
    </submittedName>
</protein>
<reference evidence="2 3" key="1">
    <citation type="submission" date="2016-05" db="EMBL/GenBank/DDBJ databases">
        <title>Compelete Genome Sequence of Bacteriochlorophyll-Synthesizing Bacterium Porphyrobacter neustonensis DSM 9434.</title>
        <authorList>
            <person name="Shi X.-L."/>
            <person name="Wu Y.-H."/>
            <person name="Cheng H."/>
            <person name="Xu L."/>
            <person name="Zhang X.-Q."/>
            <person name="Wang C.-S."/>
            <person name="Xu X.-W."/>
        </authorList>
    </citation>
    <scope>NUCLEOTIDE SEQUENCE [LARGE SCALE GENOMIC DNA]</scope>
    <source>
        <strain evidence="2 3">DSM 9434</strain>
    </source>
</reference>
<evidence type="ECO:0000256" key="1">
    <source>
        <dbReference type="SAM" id="MobiDB-lite"/>
    </source>
</evidence>
<accession>A0A192D0D0</accession>
<proteinExistence type="predicted"/>
<dbReference type="KEGG" id="pns:A9D12_02345"/>
<keyword evidence="3" id="KW-1185">Reference proteome</keyword>
<feature type="region of interest" description="Disordered" evidence="1">
    <location>
        <begin position="21"/>
        <end position="81"/>
    </location>
</feature>
<dbReference type="STRING" id="1112.A9D12_02345"/>
<dbReference type="EMBL" id="CP016033">
    <property type="protein sequence ID" value="ANK11963.1"/>
    <property type="molecule type" value="Genomic_DNA"/>
</dbReference>
<evidence type="ECO:0000313" key="3">
    <source>
        <dbReference type="Proteomes" id="UP000078263"/>
    </source>
</evidence>
<sequence length="81" mass="8639">MRMLLILAGLGAGAYALIRRRQPTPERPAPAAFASDQSAGGTNPVRDAGPEAMRDAPQNRWSRVDQASDESFPASDPPATY</sequence>
<dbReference type="AlphaFoldDB" id="A0A192D0D0"/>